<reference evidence="7 9" key="1">
    <citation type="submission" date="2023-09" db="EMBL/GenBank/DDBJ databases">
        <title>Different Types of Thermotolerant Ring-Cleaving Dioxygenases derived from Aeribacillus composti HB-1 applied for multiple aromatic hydrocarbons removal.</title>
        <authorList>
            <person name="Cao L."/>
            <person name="Li M."/>
            <person name="Ma T."/>
        </authorList>
    </citation>
    <scope>NUCLEOTIDE SEQUENCE [LARGE SCALE GENOMIC DNA]</scope>
    <source>
        <strain evidence="7 9">HB-1</strain>
    </source>
</reference>
<dbReference type="GeneID" id="301127359"/>
<dbReference type="Proteomes" id="UP001303701">
    <property type="component" value="Chromosome"/>
</dbReference>
<gene>
    <name evidence="7" type="ORF">RI196_15140</name>
    <name evidence="8" type="ORF">RI196_15290</name>
</gene>
<feature type="domain" description="DUF4372" evidence="6">
    <location>
        <begin position="8"/>
        <end position="63"/>
    </location>
</feature>
<accession>A0ABY9WGV9</accession>
<dbReference type="RefSeq" id="WP_144596560.1">
    <property type="nucleotide sequence ID" value="NZ_CP134501.1"/>
</dbReference>
<evidence type="ECO:0000313" key="8">
    <source>
        <dbReference type="EMBL" id="WNF32594.1"/>
    </source>
</evidence>
<dbReference type="EMBL" id="CP134501">
    <property type="protein sequence ID" value="WNF32594.1"/>
    <property type="molecule type" value="Genomic_DNA"/>
</dbReference>
<organism evidence="7 9">
    <name type="scientific">Aeribacillus composti</name>
    <dbReference type="NCBI Taxonomy" id="1868734"/>
    <lineage>
        <taxon>Bacteria</taxon>
        <taxon>Bacillati</taxon>
        <taxon>Bacillota</taxon>
        <taxon>Bacilli</taxon>
        <taxon>Bacillales</taxon>
        <taxon>Bacillaceae</taxon>
        <taxon>Aeribacillus</taxon>
    </lineage>
</organism>
<dbReference type="SUPFAM" id="SSF53098">
    <property type="entry name" value="Ribonuclease H-like"/>
    <property type="match status" value="1"/>
</dbReference>
<dbReference type="InterPro" id="IPR047952">
    <property type="entry name" value="Transpos_IS4"/>
</dbReference>
<evidence type="ECO:0000313" key="9">
    <source>
        <dbReference type="Proteomes" id="UP001303701"/>
    </source>
</evidence>
<evidence type="ECO:0000256" key="2">
    <source>
        <dbReference type="ARBA" id="ARBA00022578"/>
    </source>
</evidence>
<evidence type="ECO:0000313" key="7">
    <source>
        <dbReference type="EMBL" id="WNF32566.1"/>
    </source>
</evidence>
<dbReference type="InterPro" id="IPR012337">
    <property type="entry name" value="RNaseH-like_sf"/>
</dbReference>
<comment type="similarity">
    <text evidence="1">Belongs to the transposase 11 family.</text>
</comment>
<evidence type="ECO:0000256" key="4">
    <source>
        <dbReference type="ARBA" id="ARBA00023172"/>
    </source>
</evidence>
<keyword evidence="9" id="KW-1185">Reference proteome</keyword>
<dbReference type="InterPro" id="IPR002559">
    <property type="entry name" value="Transposase_11"/>
</dbReference>
<dbReference type="NCBIfam" id="NF033592">
    <property type="entry name" value="transpos_IS4_1"/>
    <property type="match status" value="1"/>
</dbReference>
<dbReference type="EMBL" id="CP134501">
    <property type="protein sequence ID" value="WNF32566.1"/>
    <property type="molecule type" value="Genomic_DNA"/>
</dbReference>
<name>A0ABY9WGV9_9BACI</name>
<dbReference type="InterPro" id="IPR025399">
    <property type="entry name" value="DUF4372"/>
</dbReference>
<evidence type="ECO:0000259" key="5">
    <source>
        <dbReference type="Pfam" id="PF01609"/>
    </source>
</evidence>
<dbReference type="PANTHER" id="PTHR33258">
    <property type="entry name" value="TRANSPOSASE INSL FOR INSERTION SEQUENCE ELEMENT IS186A-RELATED"/>
    <property type="match status" value="1"/>
</dbReference>
<keyword evidence="4" id="KW-0233">DNA recombination</keyword>
<keyword evidence="2" id="KW-0815">Transposition</keyword>
<keyword evidence="3" id="KW-0238">DNA-binding</keyword>
<dbReference type="PANTHER" id="PTHR33258:SF1">
    <property type="entry name" value="TRANSPOSASE INSL FOR INSERTION SEQUENCE ELEMENT IS186A-RELATED"/>
    <property type="match status" value="1"/>
</dbReference>
<sequence length="369" mass="43338">MDKDTLFSSFGKWVTPLNSVKFTQRIEEMKQDKYTKKLTTKAYLLLFLHAQLQQREGLRAIADDALLDDFQRELGLTSISASQLSRKHRQVKPELLAEIFLDLVNQIRQMSTNSSSQVSGLKIVDSTTISLNLKKYQWATFRKTKSGIKVHLRLVFVNEDTVYPEKMVMTPAGNNDRTQMEQLIDETDAMYVFDRGYVDYEKFDYYCDKGLFFASRLKKNAYVRFLESFSVPSNSSILSDSMVVIGTPQKRTENVFRLIETFDSDGNRIRIITNRFDLDPEELGDIYRSRWAIELFFKWIKQRLTLKHLYGTSPEAVENQVYLALISYCLLILIQLEMKSKHSLTQIYRWLRVFLWKPSTVWVERIQRE</sequence>
<protein>
    <submittedName>
        <fullName evidence="7">IS4 family transposase</fullName>
    </submittedName>
</protein>
<dbReference type="Pfam" id="PF14294">
    <property type="entry name" value="DUF4372"/>
    <property type="match status" value="1"/>
</dbReference>
<dbReference type="Pfam" id="PF01609">
    <property type="entry name" value="DDE_Tnp_1"/>
    <property type="match status" value="1"/>
</dbReference>
<proteinExistence type="inferred from homology"/>
<evidence type="ECO:0000259" key="6">
    <source>
        <dbReference type="Pfam" id="PF14294"/>
    </source>
</evidence>
<evidence type="ECO:0000256" key="1">
    <source>
        <dbReference type="ARBA" id="ARBA00010075"/>
    </source>
</evidence>
<feature type="domain" description="Transposase IS4-like" evidence="5">
    <location>
        <begin position="123"/>
        <end position="330"/>
    </location>
</feature>
<evidence type="ECO:0000256" key="3">
    <source>
        <dbReference type="ARBA" id="ARBA00023125"/>
    </source>
</evidence>